<keyword evidence="8" id="KW-1185">Reference proteome</keyword>
<evidence type="ECO:0000256" key="2">
    <source>
        <dbReference type="ARBA" id="ARBA00022670"/>
    </source>
</evidence>
<dbReference type="PANTHER" id="PTHR47966">
    <property type="entry name" value="BETA-SITE APP-CLEAVING ENZYME, ISOFORM A-RELATED"/>
    <property type="match status" value="1"/>
</dbReference>
<dbReference type="Gene3D" id="2.40.70.10">
    <property type="entry name" value="Acid Proteases"/>
    <property type="match status" value="1"/>
</dbReference>
<evidence type="ECO:0000256" key="4">
    <source>
        <dbReference type="ARBA" id="ARBA00022801"/>
    </source>
</evidence>
<evidence type="ECO:0000256" key="3">
    <source>
        <dbReference type="ARBA" id="ARBA00022750"/>
    </source>
</evidence>
<dbReference type="Proteomes" id="UP001189429">
    <property type="component" value="Unassembled WGS sequence"/>
</dbReference>
<dbReference type="Pfam" id="PF00026">
    <property type="entry name" value="Asp"/>
    <property type="match status" value="1"/>
</dbReference>
<feature type="compositionally biased region" description="Basic residues" evidence="5">
    <location>
        <begin position="322"/>
        <end position="338"/>
    </location>
</feature>
<dbReference type="SUPFAM" id="SSF50630">
    <property type="entry name" value="Acid proteases"/>
    <property type="match status" value="1"/>
</dbReference>
<keyword evidence="2" id="KW-0645">Protease</keyword>
<reference evidence="7" key="1">
    <citation type="submission" date="2023-10" db="EMBL/GenBank/DDBJ databases">
        <authorList>
            <person name="Chen Y."/>
            <person name="Shah S."/>
            <person name="Dougan E. K."/>
            <person name="Thang M."/>
            <person name="Chan C."/>
        </authorList>
    </citation>
    <scope>NUCLEOTIDE SEQUENCE [LARGE SCALE GENOMIC DNA]</scope>
</reference>
<proteinExistence type="inferred from homology"/>
<feature type="non-terminal residue" evidence="7">
    <location>
        <position position="356"/>
    </location>
</feature>
<keyword evidence="3" id="KW-0064">Aspartyl protease</keyword>
<feature type="compositionally biased region" description="Basic and acidic residues" evidence="5">
    <location>
        <begin position="170"/>
        <end position="180"/>
    </location>
</feature>
<dbReference type="InterPro" id="IPR001461">
    <property type="entry name" value="Aspartic_peptidase_A1"/>
</dbReference>
<dbReference type="EMBL" id="CAUYUJ010001663">
    <property type="protein sequence ID" value="CAK0797009.1"/>
    <property type="molecule type" value="Genomic_DNA"/>
</dbReference>
<evidence type="ECO:0000259" key="6">
    <source>
        <dbReference type="Pfam" id="PF00026"/>
    </source>
</evidence>
<protein>
    <recommendedName>
        <fullName evidence="6">Peptidase A1 domain-containing protein</fullName>
    </recommendedName>
</protein>
<dbReference type="InterPro" id="IPR033121">
    <property type="entry name" value="PEPTIDASE_A1"/>
</dbReference>
<evidence type="ECO:0000313" key="7">
    <source>
        <dbReference type="EMBL" id="CAK0797009.1"/>
    </source>
</evidence>
<feature type="compositionally biased region" description="Basic and acidic residues" evidence="5">
    <location>
        <begin position="225"/>
        <end position="246"/>
    </location>
</feature>
<evidence type="ECO:0000313" key="8">
    <source>
        <dbReference type="Proteomes" id="UP001189429"/>
    </source>
</evidence>
<dbReference type="PANTHER" id="PTHR47966:SF51">
    <property type="entry name" value="BETA-SITE APP-CLEAVING ENZYME, ISOFORM A-RELATED"/>
    <property type="match status" value="1"/>
</dbReference>
<organism evidence="7 8">
    <name type="scientific">Prorocentrum cordatum</name>
    <dbReference type="NCBI Taxonomy" id="2364126"/>
    <lineage>
        <taxon>Eukaryota</taxon>
        <taxon>Sar</taxon>
        <taxon>Alveolata</taxon>
        <taxon>Dinophyceae</taxon>
        <taxon>Prorocentrales</taxon>
        <taxon>Prorocentraceae</taxon>
        <taxon>Prorocentrum</taxon>
    </lineage>
</organism>
<name>A0ABN9PYD9_9DINO</name>
<evidence type="ECO:0000256" key="1">
    <source>
        <dbReference type="ARBA" id="ARBA00007447"/>
    </source>
</evidence>
<dbReference type="InterPro" id="IPR021109">
    <property type="entry name" value="Peptidase_aspartic_dom_sf"/>
</dbReference>
<feature type="region of interest" description="Disordered" evidence="5">
    <location>
        <begin position="145"/>
        <end position="246"/>
    </location>
</feature>
<gene>
    <name evidence="7" type="ORF">PCOR1329_LOCUS6211</name>
</gene>
<feature type="region of interest" description="Disordered" evidence="5">
    <location>
        <begin position="322"/>
        <end position="356"/>
    </location>
</feature>
<feature type="non-terminal residue" evidence="7">
    <location>
        <position position="1"/>
    </location>
</feature>
<evidence type="ECO:0000256" key="5">
    <source>
        <dbReference type="SAM" id="MobiDB-lite"/>
    </source>
</evidence>
<comment type="similarity">
    <text evidence="1">Belongs to the peptidase A1 family.</text>
</comment>
<feature type="domain" description="Peptidase A1" evidence="6">
    <location>
        <begin position="45"/>
        <end position="129"/>
    </location>
</feature>
<comment type="caution">
    <text evidence="7">The sequence shown here is derived from an EMBL/GenBank/DDBJ whole genome shotgun (WGS) entry which is preliminary data.</text>
</comment>
<sequence>DALGLLQTEVREQRSELPPATPAGQIGEHRSANRQVMVNIGDIEYVSYLHVGGQTIAGILDTGSFELVVFSTECKTCGTAAKYNPKLSKTHKPGALMTVQSYGSGDTYSWEAKDTVSIGPFDAKNQTFWEEPCAPPVPVACWPGWRRGRPARPLEPRPGLGRAPRGRLRLPGDRRPHADPPQRGIPGHHRHRAARDSRGGRLDGGAEVAGVREQVLRRQQAPPKGRPEGREGRHRVRAGDERHAPDAAHLRRAGLLHLHGGPCRLRRVLHLAGASAHGQARPLHEGAHPREAHLERWPRQREAHAPGPLHGDPAGLLRGGRLQRAHRQRHQPSRRAPPRHQQGAGPRGQDARGLPG</sequence>
<keyword evidence="4" id="KW-0378">Hydrolase</keyword>
<accession>A0ABN9PYD9</accession>